<evidence type="ECO:0000256" key="9">
    <source>
        <dbReference type="ARBA" id="ARBA00023065"/>
    </source>
</evidence>
<comment type="subunit">
    <text evidence="14 15">F-type ATPases have 2 components, F(1) - the catalytic core - and F(0) - the membrane proton channel. F(1) has five subunits: alpha(3), beta(3), gamma(1), delta(1), epsilon(1). F(0) has three main subunits: a(1), b(2) and c(10-14). The alpha and beta chains form an alternating ring which encloses part of the gamma chain. F(1) is attached to F(0) by a central stalk formed by the gamma and epsilon chains, while a peripheral stalk is formed by the delta and b chains.</text>
</comment>
<dbReference type="PANTHER" id="PTHR33445:SF1">
    <property type="entry name" value="ATP SYNTHASE SUBUNIT B"/>
    <property type="match status" value="1"/>
</dbReference>
<keyword evidence="17" id="KW-0732">Signal</keyword>
<keyword evidence="19" id="KW-1185">Reference proteome</keyword>
<dbReference type="AlphaFoldDB" id="A0A1T4NPL5"/>
<comment type="similarity">
    <text evidence="2 15 16">Belongs to the ATPase B chain family.</text>
</comment>
<dbReference type="InterPro" id="IPR002146">
    <property type="entry name" value="ATP_synth_b/b'su_bac/chlpt"/>
</dbReference>
<evidence type="ECO:0000256" key="16">
    <source>
        <dbReference type="RuleBase" id="RU003848"/>
    </source>
</evidence>
<dbReference type="HAMAP" id="MF_01398">
    <property type="entry name" value="ATP_synth_b_bprime"/>
    <property type="match status" value="1"/>
</dbReference>
<keyword evidence="11 15" id="KW-0066">ATP synthesis</keyword>
<evidence type="ECO:0000256" key="3">
    <source>
        <dbReference type="ARBA" id="ARBA00022448"/>
    </source>
</evidence>
<feature type="chain" id="PRO_5013001600" description="ATP synthase subunit b" evidence="17">
    <location>
        <begin position="25"/>
        <end position="193"/>
    </location>
</feature>
<evidence type="ECO:0000256" key="2">
    <source>
        <dbReference type="ARBA" id="ARBA00005513"/>
    </source>
</evidence>
<dbReference type="STRING" id="225324.SAMN02745126_02385"/>
<keyword evidence="5 15" id="KW-0138">CF(0)</keyword>
<dbReference type="EMBL" id="FUWJ01000002">
    <property type="protein sequence ID" value="SJZ81163.1"/>
    <property type="molecule type" value="Genomic_DNA"/>
</dbReference>
<evidence type="ECO:0000256" key="1">
    <source>
        <dbReference type="ARBA" id="ARBA00004377"/>
    </source>
</evidence>
<evidence type="ECO:0000256" key="12">
    <source>
        <dbReference type="ARBA" id="ARBA00025198"/>
    </source>
</evidence>
<keyword evidence="4 15" id="KW-1003">Cell membrane</keyword>
<dbReference type="Pfam" id="PF00430">
    <property type="entry name" value="ATP-synt_B"/>
    <property type="match status" value="1"/>
</dbReference>
<evidence type="ECO:0000313" key="18">
    <source>
        <dbReference type="EMBL" id="SJZ81163.1"/>
    </source>
</evidence>
<dbReference type="GO" id="GO:0046961">
    <property type="term" value="F:proton-transporting ATPase activity, rotational mechanism"/>
    <property type="evidence" value="ECO:0007669"/>
    <property type="project" value="TreeGrafter"/>
</dbReference>
<proteinExistence type="inferred from homology"/>
<accession>A0A1T4NPL5</accession>
<evidence type="ECO:0000256" key="10">
    <source>
        <dbReference type="ARBA" id="ARBA00023136"/>
    </source>
</evidence>
<evidence type="ECO:0000256" key="11">
    <source>
        <dbReference type="ARBA" id="ARBA00023310"/>
    </source>
</evidence>
<evidence type="ECO:0000256" key="6">
    <source>
        <dbReference type="ARBA" id="ARBA00022692"/>
    </source>
</evidence>
<dbReference type="GO" id="GO:0046933">
    <property type="term" value="F:proton-transporting ATP synthase activity, rotational mechanism"/>
    <property type="evidence" value="ECO:0007669"/>
    <property type="project" value="UniProtKB-UniRule"/>
</dbReference>
<evidence type="ECO:0000256" key="13">
    <source>
        <dbReference type="ARBA" id="ARBA00025614"/>
    </source>
</evidence>
<dbReference type="RefSeq" id="WP_085934077.1">
    <property type="nucleotide sequence ID" value="NZ_FUWJ01000002.1"/>
</dbReference>
<dbReference type="GO" id="GO:0005886">
    <property type="term" value="C:plasma membrane"/>
    <property type="evidence" value="ECO:0007669"/>
    <property type="project" value="UniProtKB-SubCell"/>
</dbReference>
<organism evidence="18 19">
    <name type="scientific">Enhydrobacter aerosaccus</name>
    <dbReference type="NCBI Taxonomy" id="225324"/>
    <lineage>
        <taxon>Bacteria</taxon>
        <taxon>Pseudomonadati</taxon>
        <taxon>Pseudomonadota</taxon>
        <taxon>Alphaproteobacteria</taxon>
        <taxon>Hyphomicrobiales</taxon>
        <taxon>Enhydrobacter</taxon>
    </lineage>
</organism>
<gene>
    <name evidence="15" type="primary">atpF</name>
    <name evidence="18" type="ORF">SAMN02745126_02385</name>
</gene>
<keyword evidence="3 15" id="KW-0813">Transport</keyword>
<evidence type="ECO:0000256" key="15">
    <source>
        <dbReference type="HAMAP-Rule" id="MF_01398"/>
    </source>
</evidence>
<reference evidence="19" key="1">
    <citation type="submission" date="2017-02" db="EMBL/GenBank/DDBJ databases">
        <authorList>
            <person name="Varghese N."/>
            <person name="Submissions S."/>
        </authorList>
    </citation>
    <scope>NUCLEOTIDE SEQUENCE [LARGE SCALE GENOMIC DNA]</scope>
    <source>
        <strain evidence="19">ATCC 27094</strain>
    </source>
</reference>
<evidence type="ECO:0000313" key="19">
    <source>
        <dbReference type="Proteomes" id="UP000190092"/>
    </source>
</evidence>
<evidence type="ECO:0000256" key="4">
    <source>
        <dbReference type="ARBA" id="ARBA00022475"/>
    </source>
</evidence>
<comment type="function">
    <text evidence="12 15">F(1)F(0) ATP synthase produces ATP from ADP in the presence of a proton or sodium gradient. F-type ATPases consist of two structural domains, F(1) containing the extramembraneous catalytic core and F(0) containing the membrane proton channel, linked together by a central stalk and a peripheral stalk. During catalysis, ATP synthesis in the catalytic domain of F(1) is coupled via a rotary mechanism of the central stalk subunits to proton translocation.</text>
</comment>
<keyword evidence="9 15" id="KW-0406">Ion transport</keyword>
<sequence length="193" mass="19775">MPVSALRASGWGLVLAILPAAAHAAGGMPQFDVTSFPTQIFWLVVSFALLYVLMAGLVLPRIGHTIEAREGKIQADLDAAQKANDAARVAAEAQRAALAEARGKAAGTVRQAAEAAAAETTAHLTTLGEKLAGQIGEAERRIAEQRAQALAGLSSLATEITSSVLGKLVGNVDGTQVAAKVAEAVETARKGTK</sequence>
<dbReference type="OrthoDB" id="9805716at2"/>
<comment type="subcellular location">
    <subcellularLocation>
        <location evidence="1">Cell inner membrane</location>
        <topology evidence="1">Single-pass membrane protein</topology>
    </subcellularLocation>
    <subcellularLocation>
        <location evidence="15">Cell membrane</location>
        <topology evidence="15">Single-pass membrane protein</topology>
    </subcellularLocation>
</comment>
<evidence type="ECO:0000256" key="5">
    <source>
        <dbReference type="ARBA" id="ARBA00022547"/>
    </source>
</evidence>
<evidence type="ECO:0000256" key="17">
    <source>
        <dbReference type="SAM" id="SignalP"/>
    </source>
</evidence>
<keyword evidence="7 15" id="KW-0375">Hydrogen ion transport</keyword>
<dbReference type="GO" id="GO:0045259">
    <property type="term" value="C:proton-transporting ATP synthase complex"/>
    <property type="evidence" value="ECO:0007669"/>
    <property type="project" value="UniProtKB-KW"/>
</dbReference>
<evidence type="ECO:0000256" key="8">
    <source>
        <dbReference type="ARBA" id="ARBA00022989"/>
    </source>
</evidence>
<dbReference type="Proteomes" id="UP000190092">
    <property type="component" value="Unassembled WGS sequence"/>
</dbReference>
<dbReference type="PANTHER" id="PTHR33445">
    <property type="entry name" value="ATP SYNTHASE SUBUNIT B', CHLOROPLASTIC"/>
    <property type="match status" value="1"/>
</dbReference>
<protein>
    <recommendedName>
        <fullName evidence="15">ATP synthase subunit b</fullName>
    </recommendedName>
    <alternativeName>
        <fullName evidence="15">ATP synthase F(0) sector subunit b</fullName>
    </alternativeName>
    <alternativeName>
        <fullName evidence="15">ATPase subunit I</fullName>
    </alternativeName>
    <alternativeName>
        <fullName evidence="15">F-type ATPase subunit b</fullName>
        <shortName evidence="15">F-ATPase subunit b</shortName>
    </alternativeName>
</protein>
<evidence type="ECO:0000256" key="7">
    <source>
        <dbReference type="ARBA" id="ARBA00022781"/>
    </source>
</evidence>
<feature type="signal peptide" evidence="17">
    <location>
        <begin position="1"/>
        <end position="24"/>
    </location>
</feature>
<comment type="function">
    <text evidence="13">Component of the F(0) channel, it forms part of the peripheral stalk, linking F(1) to F(0). The b'-subunit is a diverged and duplicated form of b found in plants and photosynthetic bacteria.</text>
</comment>
<evidence type="ECO:0000256" key="14">
    <source>
        <dbReference type="ARBA" id="ARBA00025830"/>
    </source>
</evidence>
<keyword evidence="8 15" id="KW-1133">Transmembrane helix</keyword>
<feature type="transmembrane region" description="Helical" evidence="15">
    <location>
        <begin position="40"/>
        <end position="59"/>
    </location>
</feature>
<dbReference type="CDD" id="cd06503">
    <property type="entry name" value="ATP-synt_Fo_b"/>
    <property type="match status" value="1"/>
</dbReference>
<name>A0A1T4NPL5_9HYPH</name>
<dbReference type="InterPro" id="IPR050059">
    <property type="entry name" value="ATP_synthase_B_chain"/>
</dbReference>
<keyword evidence="10 15" id="KW-0472">Membrane</keyword>
<keyword evidence="6 15" id="KW-0812">Transmembrane</keyword>